<keyword evidence="3" id="KW-1185">Reference proteome</keyword>
<feature type="non-terminal residue" evidence="2">
    <location>
        <position position="1"/>
    </location>
</feature>
<feature type="region of interest" description="Disordered" evidence="1">
    <location>
        <begin position="105"/>
        <end position="187"/>
    </location>
</feature>
<name>A0ABN9SM86_9DINO</name>
<reference evidence="2" key="1">
    <citation type="submission" date="2023-10" db="EMBL/GenBank/DDBJ databases">
        <authorList>
            <person name="Chen Y."/>
            <person name="Shah S."/>
            <person name="Dougan E. K."/>
            <person name="Thang M."/>
            <person name="Chan C."/>
        </authorList>
    </citation>
    <scope>NUCLEOTIDE SEQUENCE [LARGE SCALE GENOMIC DNA]</scope>
</reference>
<proteinExistence type="predicted"/>
<feature type="region of interest" description="Disordered" evidence="1">
    <location>
        <begin position="22"/>
        <end position="41"/>
    </location>
</feature>
<accession>A0ABN9SM86</accession>
<dbReference type="Proteomes" id="UP001189429">
    <property type="component" value="Unassembled WGS sequence"/>
</dbReference>
<sequence>ARSLPGKPTAAAPIARLRAESGRRHMAALAPPPGREAAAAGTAGGGLAEGLVSAVEAGVGPEQDVAAYLRHSLLPVLGPAIEQLLHHIHDSGELQRALKELAAAEKQRSQRKTAQASEAAADRAAAEDRAALDGSPPEEAAATGEKGGSPRTSKGRRSSRGDASARPNSKGRQSQEPPPQEEKEEEVELFDPLVWLSERLRESAAGPTELYRERIEQRVIQHILRVREGDPRRQRGGGRRCQPRAAEAPRRGGARRWTGARRPLGRASWDGQEPPWAGAVVRLGVPCPHRGCGLRGATSALPDRDWRGSWQHSLDTWYFCRQQRAMVRAVPVRVLSLSGKTILASHFHPDWALGQLGPLVEGTLLHRVPGATEEHEVRLLVGPSAAGEVLPHPAEALDADTSVAQIAGRFPGRGSVTLVAVVCHNANRMEEFERDAQQLVEMTPELFQDERIQEWAIAFYRLVDTYQASLERLLHRAVNDTTHGTPIAHDSLPRALELVRQVAWDIREVLPGHAPRHAFFAVSEALWVALFSGSLRTAA</sequence>
<dbReference type="EMBL" id="CAUYUJ010011925">
    <property type="protein sequence ID" value="CAK0832914.1"/>
    <property type="molecule type" value="Genomic_DNA"/>
</dbReference>
<evidence type="ECO:0000256" key="1">
    <source>
        <dbReference type="SAM" id="MobiDB-lite"/>
    </source>
</evidence>
<organism evidence="2 3">
    <name type="scientific">Prorocentrum cordatum</name>
    <dbReference type="NCBI Taxonomy" id="2364126"/>
    <lineage>
        <taxon>Eukaryota</taxon>
        <taxon>Sar</taxon>
        <taxon>Alveolata</taxon>
        <taxon>Dinophyceae</taxon>
        <taxon>Prorocentrales</taxon>
        <taxon>Prorocentraceae</taxon>
        <taxon>Prorocentrum</taxon>
    </lineage>
</organism>
<evidence type="ECO:0000313" key="3">
    <source>
        <dbReference type="Proteomes" id="UP001189429"/>
    </source>
</evidence>
<comment type="caution">
    <text evidence="2">The sequence shown here is derived from an EMBL/GenBank/DDBJ whole genome shotgun (WGS) entry which is preliminary data.</text>
</comment>
<gene>
    <name evidence="2" type="ORF">PCOR1329_LOCUS30768</name>
</gene>
<feature type="compositionally biased region" description="Basic and acidic residues" evidence="1">
    <location>
        <begin position="120"/>
        <end position="131"/>
    </location>
</feature>
<evidence type="ECO:0000313" key="2">
    <source>
        <dbReference type="EMBL" id="CAK0832914.1"/>
    </source>
</evidence>
<protein>
    <submittedName>
        <fullName evidence="2">Uncharacterized protein</fullName>
    </submittedName>
</protein>
<feature type="region of interest" description="Disordered" evidence="1">
    <location>
        <begin position="227"/>
        <end position="271"/>
    </location>
</feature>